<evidence type="ECO:0000313" key="1">
    <source>
        <dbReference type="EMBL" id="KAL1204487.1"/>
    </source>
</evidence>
<comment type="caution">
    <text evidence="1">The sequence shown here is derived from an EMBL/GenBank/DDBJ whole genome shotgun (WGS) entry which is preliminary data.</text>
</comment>
<proteinExistence type="predicted"/>
<protein>
    <submittedName>
        <fullName evidence="1">Uncharacterized protein</fullName>
    </submittedName>
</protein>
<dbReference type="AlphaFoldDB" id="A0ABD1ACG0"/>
<organism evidence="1 2">
    <name type="scientific">Cardamine amara subsp. amara</name>
    <dbReference type="NCBI Taxonomy" id="228776"/>
    <lineage>
        <taxon>Eukaryota</taxon>
        <taxon>Viridiplantae</taxon>
        <taxon>Streptophyta</taxon>
        <taxon>Embryophyta</taxon>
        <taxon>Tracheophyta</taxon>
        <taxon>Spermatophyta</taxon>
        <taxon>Magnoliopsida</taxon>
        <taxon>eudicotyledons</taxon>
        <taxon>Gunneridae</taxon>
        <taxon>Pentapetalae</taxon>
        <taxon>rosids</taxon>
        <taxon>malvids</taxon>
        <taxon>Brassicales</taxon>
        <taxon>Brassicaceae</taxon>
        <taxon>Cardamineae</taxon>
        <taxon>Cardamine</taxon>
    </lineage>
</organism>
<gene>
    <name evidence="1" type="ORF">V5N11_017807</name>
</gene>
<evidence type="ECO:0000313" key="2">
    <source>
        <dbReference type="Proteomes" id="UP001558713"/>
    </source>
</evidence>
<dbReference type="Proteomes" id="UP001558713">
    <property type="component" value="Unassembled WGS sequence"/>
</dbReference>
<accession>A0ABD1ACG0</accession>
<reference evidence="1 2" key="1">
    <citation type="submission" date="2024-04" db="EMBL/GenBank/DDBJ databases">
        <title>Genome assembly C_amara_ONT_v2.</title>
        <authorList>
            <person name="Yant L."/>
            <person name="Moore C."/>
            <person name="Slenker M."/>
        </authorList>
    </citation>
    <scope>NUCLEOTIDE SEQUENCE [LARGE SCALE GENOMIC DNA]</scope>
    <source>
        <tissue evidence="1">Leaf</tissue>
    </source>
</reference>
<keyword evidence="2" id="KW-1185">Reference proteome</keyword>
<sequence length="140" mass="16029">MFHQQQAVKSVAEYMEYFLGLLERGSIPVAYRQATPWLLWGIWKQHNAKMNPGTIGDADILIAQALEEAEEWKRLNSSETVTASQRLNGIGLDKKWRRPPKGFLKCNVNSSWINSSRMCGGSWIVRDHRGEVKCVEVRRA</sequence>
<name>A0ABD1ACG0_CARAN</name>
<dbReference type="EMBL" id="JBANAX010000535">
    <property type="protein sequence ID" value="KAL1204487.1"/>
    <property type="molecule type" value="Genomic_DNA"/>
</dbReference>